<feature type="domain" description="Replication factor A C-terminal" evidence="6">
    <location>
        <begin position="50"/>
        <end position="170"/>
    </location>
</feature>
<protein>
    <recommendedName>
        <fullName evidence="6">Replication factor A C-terminal domain-containing protein</fullName>
    </recommendedName>
</protein>
<dbReference type="SUPFAM" id="SSF50249">
    <property type="entry name" value="Nucleic acid-binding proteins"/>
    <property type="match status" value="1"/>
</dbReference>
<evidence type="ECO:0000256" key="5">
    <source>
        <dbReference type="ARBA" id="ARBA00023125"/>
    </source>
</evidence>
<dbReference type="GO" id="GO:0003677">
    <property type="term" value="F:DNA binding"/>
    <property type="evidence" value="ECO:0007669"/>
    <property type="project" value="UniProtKB-KW"/>
</dbReference>
<dbReference type="AlphaFoldDB" id="A0A445CJJ6"/>
<evidence type="ECO:0000256" key="4">
    <source>
        <dbReference type="ARBA" id="ARBA00022833"/>
    </source>
</evidence>
<accession>A0A445CJJ6</accession>
<evidence type="ECO:0000256" key="2">
    <source>
        <dbReference type="ARBA" id="ARBA00022723"/>
    </source>
</evidence>
<reference evidence="7 8" key="1">
    <citation type="submission" date="2019-01" db="EMBL/GenBank/DDBJ databases">
        <title>Sequencing of cultivated peanut Arachis hypogaea provides insights into genome evolution and oil improvement.</title>
        <authorList>
            <person name="Chen X."/>
        </authorList>
    </citation>
    <scope>NUCLEOTIDE SEQUENCE [LARGE SCALE GENOMIC DNA]</scope>
    <source>
        <strain evidence="8">cv. Fuhuasheng</strain>
        <tissue evidence="7">Leaves</tissue>
    </source>
</reference>
<keyword evidence="5" id="KW-0238">DNA-binding</keyword>
<name>A0A445CJJ6_ARAHY</name>
<organism evidence="7 8">
    <name type="scientific">Arachis hypogaea</name>
    <name type="common">Peanut</name>
    <dbReference type="NCBI Taxonomy" id="3818"/>
    <lineage>
        <taxon>Eukaryota</taxon>
        <taxon>Viridiplantae</taxon>
        <taxon>Streptophyta</taxon>
        <taxon>Embryophyta</taxon>
        <taxon>Tracheophyta</taxon>
        <taxon>Spermatophyta</taxon>
        <taxon>Magnoliopsida</taxon>
        <taxon>eudicotyledons</taxon>
        <taxon>Gunneridae</taxon>
        <taxon>Pentapetalae</taxon>
        <taxon>rosids</taxon>
        <taxon>fabids</taxon>
        <taxon>Fabales</taxon>
        <taxon>Fabaceae</taxon>
        <taxon>Papilionoideae</taxon>
        <taxon>50 kb inversion clade</taxon>
        <taxon>dalbergioids sensu lato</taxon>
        <taxon>Dalbergieae</taxon>
        <taxon>Pterocarpus clade</taxon>
        <taxon>Arachis</taxon>
    </lineage>
</organism>
<evidence type="ECO:0000313" key="8">
    <source>
        <dbReference type="Proteomes" id="UP000289738"/>
    </source>
</evidence>
<dbReference type="Gene3D" id="2.40.50.140">
    <property type="entry name" value="Nucleic acid-binding proteins"/>
    <property type="match status" value="1"/>
</dbReference>
<evidence type="ECO:0000256" key="1">
    <source>
        <dbReference type="ARBA" id="ARBA00005690"/>
    </source>
</evidence>
<proteinExistence type="inferred from homology"/>
<gene>
    <name evidence="7" type="ORF">Ahy_A06g026154</name>
</gene>
<dbReference type="PANTHER" id="PTHR47165">
    <property type="entry name" value="OS03G0429900 PROTEIN"/>
    <property type="match status" value="1"/>
</dbReference>
<dbReference type="EMBL" id="SDMP01000006">
    <property type="protein sequence ID" value="RYR51091.1"/>
    <property type="molecule type" value="Genomic_DNA"/>
</dbReference>
<comment type="caution">
    <text evidence="7">The sequence shown here is derived from an EMBL/GenBank/DDBJ whole genome shotgun (WGS) entry which is preliminary data.</text>
</comment>
<dbReference type="InterPro" id="IPR013955">
    <property type="entry name" value="Rep_factor-A_C"/>
</dbReference>
<comment type="similarity">
    <text evidence="1">Belongs to the replication factor A protein 1 family.</text>
</comment>
<dbReference type="InterPro" id="IPR047192">
    <property type="entry name" value="Euk_RPA1_DBD_C"/>
</dbReference>
<evidence type="ECO:0000313" key="7">
    <source>
        <dbReference type="EMBL" id="RYR51091.1"/>
    </source>
</evidence>
<dbReference type="PANTHER" id="PTHR47165:SF4">
    <property type="entry name" value="OS03G0429900 PROTEIN"/>
    <property type="match status" value="1"/>
</dbReference>
<dbReference type="InterPro" id="IPR012340">
    <property type="entry name" value="NA-bd_OB-fold"/>
</dbReference>
<keyword evidence="2" id="KW-0479">Metal-binding</keyword>
<keyword evidence="3" id="KW-0863">Zinc-finger</keyword>
<keyword evidence="8" id="KW-1185">Reference proteome</keyword>
<sequence length="354" mass="39546">MVDQVINGTQPLFIANEGQGVSLEDNFMRLTRRCTIEKLHDNNEQGSFVVFGTVKSIVDEGPWWYSACVCGKSIQPQSGAYYCDFCQHYVTIVTPRYMIKIAIEDDNGHGIFVLFDREAAYLWKKSCADLFGEVQKDASLSCDVLAITGEKLLLKKSVGADKYVRTFRVRRVGDDAAIIAMFELPNYDVDDERTLDGYLGKIPSSDHEYIVAKKDLCEVLDEGITSDGNCSNMKTNCSPLIDFLGEKGAEVLELVDISSEVDIMKEKGKTVNDSVLVDRECNLEIKVLLNSPPMETTDVLSAVFDGSPIHVIKKETVYNHPKGREVKRNLKKVFDNVVDEELGPTSKVLKNCDL</sequence>
<dbReference type="CDD" id="cd04476">
    <property type="entry name" value="RPA1_DBD_C"/>
    <property type="match status" value="1"/>
</dbReference>
<evidence type="ECO:0000256" key="3">
    <source>
        <dbReference type="ARBA" id="ARBA00022771"/>
    </source>
</evidence>
<dbReference type="Pfam" id="PF08646">
    <property type="entry name" value="Rep_fac-A_C"/>
    <property type="match status" value="1"/>
</dbReference>
<evidence type="ECO:0000259" key="6">
    <source>
        <dbReference type="Pfam" id="PF08646"/>
    </source>
</evidence>
<dbReference type="Proteomes" id="UP000289738">
    <property type="component" value="Chromosome A06"/>
</dbReference>
<keyword evidence="4" id="KW-0862">Zinc</keyword>
<dbReference type="GO" id="GO:0008270">
    <property type="term" value="F:zinc ion binding"/>
    <property type="evidence" value="ECO:0007669"/>
    <property type="project" value="UniProtKB-KW"/>
</dbReference>